<dbReference type="AlphaFoldDB" id="A0A1M6ECX7"/>
<evidence type="ECO:0000256" key="3">
    <source>
        <dbReference type="ARBA" id="ARBA00022723"/>
    </source>
</evidence>
<dbReference type="GO" id="GO:0005829">
    <property type="term" value="C:cytosol"/>
    <property type="evidence" value="ECO:0007669"/>
    <property type="project" value="TreeGrafter"/>
</dbReference>
<dbReference type="EMBL" id="FQZO01000002">
    <property type="protein sequence ID" value="SHI83170.1"/>
    <property type="molecule type" value="Genomic_DNA"/>
</dbReference>
<evidence type="ECO:0000313" key="8">
    <source>
        <dbReference type="Proteomes" id="UP000184080"/>
    </source>
</evidence>
<dbReference type="InterPro" id="IPR001365">
    <property type="entry name" value="A_deaminase_dom"/>
</dbReference>
<organism evidence="7 8">
    <name type="scientific">Clostridium amylolyticum</name>
    <dbReference type="NCBI Taxonomy" id="1121298"/>
    <lineage>
        <taxon>Bacteria</taxon>
        <taxon>Bacillati</taxon>
        <taxon>Bacillota</taxon>
        <taxon>Clostridia</taxon>
        <taxon>Eubacteriales</taxon>
        <taxon>Clostridiaceae</taxon>
        <taxon>Clostridium</taxon>
    </lineage>
</organism>
<dbReference type="PANTHER" id="PTHR43114">
    <property type="entry name" value="ADENINE DEAMINASE"/>
    <property type="match status" value="1"/>
</dbReference>
<evidence type="ECO:0000256" key="2">
    <source>
        <dbReference type="ARBA" id="ARBA00006676"/>
    </source>
</evidence>
<sequence length="320" mass="37051">MRNTELFIQALENSDKELLKKIPKTDLHNHSTSGCSREYIKKYSSINIPKLGEKLKSMDEMHQWMSKNIDSYFETAEGRNLLLEGCFQVAKDDGVVVLEVGEDVWGNGNYYNGDISKLIAHYKGAHKKICPQVDFRFQVGLSRHCPIKLLEEWMEPFLMQDCFYSIDLYCDEFAQPIKNFKPLYKKAKEKGWLLKAHVGEWGTADDVKEAVEELELNEVQHGIAAANSPHVMNWLRDNKIQLNITPTSNVLLSRVESIEKHPIRKLYDYGVRVTINSDDIIIFDSEVSKEYMRLYEVKVFTASELNQIRLYGLESRGHHE</sequence>
<keyword evidence="4" id="KW-0378">Hydrolase</keyword>
<name>A0A1M6ECX7_9CLOT</name>
<dbReference type="Gene3D" id="3.20.20.140">
    <property type="entry name" value="Metal-dependent hydrolases"/>
    <property type="match status" value="1"/>
</dbReference>
<dbReference type="InterPro" id="IPR006330">
    <property type="entry name" value="Ado/ade_deaminase"/>
</dbReference>
<dbReference type="OrthoDB" id="9779574at2"/>
<dbReference type="GO" id="GO:0046872">
    <property type="term" value="F:metal ion binding"/>
    <property type="evidence" value="ECO:0007669"/>
    <property type="project" value="UniProtKB-KW"/>
</dbReference>
<keyword evidence="3" id="KW-0479">Metal-binding</keyword>
<evidence type="ECO:0000256" key="5">
    <source>
        <dbReference type="ARBA" id="ARBA00022833"/>
    </source>
</evidence>
<dbReference type="SUPFAM" id="SSF51556">
    <property type="entry name" value="Metallo-dependent hydrolases"/>
    <property type="match status" value="1"/>
</dbReference>
<dbReference type="GO" id="GO:0000034">
    <property type="term" value="F:adenine deaminase activity"/>
    <property type="evidence" value="ECO:0007669"/>
    <property type="project" value="TreeGrafter"/>
</dbReference>
<gene>
    <name evidence="7" type="ORF">SAMN05444401_1530</name>
</gene>
<dbReference type="GO" id="GO:0006146">
    <property type="term" value="P:adenine catabolic process"/>
    <property type="evidence" value="ECO:0007669"/>
    <property type="project" value="TreeGrafter"/>
</dbReference>
<evidence type="ECO:0000259" key="6">
    <source>
        <dbReference type="Pfam" id="PF00962"/>
    </source>
</evidence>
<keyword evidence="5" id="KW-0862">Zinc</keyword>
<dbReference type="STRING" id="1121298.SAMN05444401_1530"/>
<proteinExistence type="inferred from homology"/>
<dbReference type="PANTHER" id="PTHR43114:SF6">
    <property type="entry name" value="ADENINE DEAMINASE"/>
    <property type="match status" value="1"/>
</dbReference>
<comment type="similarity">
    <text evidence="2">Belongs to the metallo-dependent hydrolases superfamily. Adenosine and AMP deaminases family.</text>
</comment>
<protein>
    <submittedName>
        <fullName evidence="7">Adenosine deaminase</fullName>
    </submittedName>
</protein>
<accession>A0A1M6ECX7</accession>
<keyword evidence="8" id="KW-1185">Reference proteome</keyword>
<dbReference type="InterPro" id="IPR032466">
    <property type="entry name" value="Metal_Hydrolase"/>
</dbReference>
<comment type="cofactor">
    <cofactor evidence="1">
        <name>Zn(2+)</name>
        <dbReference type="ChEBI" id="CHEBI:29105"/>
    </cofactor>
</comment>
<evidence type="ECO:0000256" key="1">
    <source>
        <dbReference type="ARBA" id="ARBA00001947"/>
    </source>
</evidence>
<dbReference type="Proteomes" id="UP000184080">
    <property type="component" value="Unassembled WGS sequence"/>
</dbReference>
<evidence type="ECO:0000256" key="4">
    <source>
        <dbReference type="ARBA" id="ARBA00022801"/>
    </source>
</evidence>
<dbReference type="Pfam" id="PF00962">
    <property type="entry name" value="A_deaminase"/>
    <property type="match status" value="1"/>
</dbReference>
<evidence type="ECO:0000313" key="7">
    <source>
        <dbReference type="EMBL" id="SHI83170.1"/>
    </source>
</evidence>
<dbReference type="GO" id="GO:0043103">
    <property type="term" value="P:hypoxanthine salvage"/>
    <property type="evidence" value="ECO:0007669"/>
    <property type="project" value="TreeGrafter"/>
</dbReference>
<reference evidence="7 8" key="1">
    <citation type="submission" date="2016-11" db="EMBL/GenBank/DDBJ databases">
        <authorList>
            <person name="Jaros S."/>
            <person name="Januszkiewicz K."/>
            <person name="Wedrychowicz H."/>
        </authorList>
    </citation>
    <scope>NUCLEOTIDE SEQUENCE [LARGE SCALE GENOMIC DNA]</scope>
    <source>
        <strain evidence="7 8">DSM 21864</strain>
    </source>
</reference>
<dbReference type="RefSeq" id="WP_073005229.1">
    <property type="nucleotide sequence ID" value="NZ_FQZO01000002.1"/>
</dbReference>
<feature type="domain" description="Adenosine deaminase" evidence="6">
    <location>
        <begin position="160"/>
        <end position="315"/>
    </location>
</feature>